<evidence type="ECO:0000256" key="11">
    <source>
        <dbReference type="ARBA" id="ARBA00022842"/>
    </source>
</evidence>
<dbReference type="AlphaFoldDB" id="A0A9N8VPK4"/>
<name>A0A9N8VPK4_9GLOM</name>
<dbReference type="SUPFAM" id="SSF52540">
    <property type="entry name" value="P-loop containing nucleoside triphosphate hydrolases"/>
    <property type="match status" value="2"/>
</dbReference>
<feature type="domain" description="AIG1-type G" evidence="18">
    <location>
        <begin position="295"/>
        <end position="456"/>
    </location>
</feature>
<evidence type="ECO:0000256" key="5">
    <source>
        <dbReference type="ARBA" id="ARBA00022640"/>
    </source>
</evidence>
<comment type="subcellular location">
    <subcellularLocation>
        <location evidence="2">Membrane</location>
        <topology evidence="2">Single-pass membrane protein</topology>
    </subcellularLocation>
    <subcellularLocation>
        <location evidence="16">Plastid</location>
        <location evidence="16">Chloroplast outer membrane</location>
    </subcellularLocation>
</comment>
<keyword evidence="20" id="KW-1185">Reference proteome</keyword>
<dbReference type="Pfam" id="PF04548">
    <property type="entry name" value="AIG1"/>
    <property type="match status" value="2"/>
</dbReference>
<dbReference type="InterPro" id="IPR027417">
    <property type="entry name" value="P-loop_NTPase"/>
</dbReference>
<reference evidence="19" key="1">
    <citation type="submission" date="2021-06" db="EMBL/GenBank/DDBJ databases">
        <authorList>
            <person name="Kallberg Y."/>
            <person name="Tangrot J."/>
            <person name="Rosling A."/>
        </authorList>
    </citation>
    <scope>NUCLEOTIDE SEQUENCE</scope>
    <source>
        <strain evidence="19">IA702</strain>
    </source>
</reference>
<evidence type="ECO:0000256" key="12">
    <source>
        <dbReference type="ARBA" id="ARBA00022927"/>
    </source>
</evidence>
<sequence length="818" mass="94818">MLDLELKKKIINESNIPGKVEDIVLFDKNTKKYAVITSRVALFVVRLVSYKEEQEKIKITSVRRFPDNNPLNGYSNLEKAKSRANTIESLVKELPSENMCGTVSREDSVENILIIGRTGSGKSALGNLLLNKEGDLDKGGEFKKFFEENEYSVSEMQEIKSKEVEIEGIKFCIIDTIGFNCDRITNEEIIVSKIFEVCRKIKDGLSQILFVVSGRFSPSEIEVYNVIRKRIFGKDIAKYTTIIRTNFPDFDDENKYKEEEEIRRVEKKNSRNKMVEEAEDSLSSLVEAVIEVRETILLIGKTGGGKSTLANVLVGTNDFAESAGSVSKTKQLKERTFTEGEIKYRVIDTVGIGDTGMSLDRILRKLALMGYSVKDGLHQILGEEERYEKECEKDKKKISENNQVFGELIRACRGMIYVDNDSEEKRKKSREILLEYFNSHKHELYIPKNLVELSKKISEDEKKKREIKKERMFGKLKNKLINNEITEKMVRHIEKLDEDLEKEVAKTPDNKSYEHIKHIKKKCLDLFEKEKSRKIEELVYVNNIEDKKRGEKISDDLRIGIEVILEIIKVNEGVKSCRQSAVVGFGKKVDAERLEEIFSLQEELVKIQDEIDEEVLEDTCQKFEKKYLKKVTGNELDNETLKNLRRELKQLIIMKKATNFLKDKKTFLEKRQENIKGLENCYNELNNFVNREYAERTVRIKLMNDMTDALNCDKVNPIKMFMVLATTQNEYKKINLSEEISSKFNNCLKDDKNNISLFKKSYEFLKNNVYDVCKNEELETGFKIIEILKLEDKTEEGSVKAFKPFNARYETICEIVND</sequence>
<evidence type="ECO:0000256" key="6">
    <source>
        <dbReference type="ARBA" id="ARBA00022692"/>
    </source>
</evidence>
<keyword evidence="6" id="KW-0812">Transmembrane</keyword>
<keyword evidence="12" id="KW-0653">Protein transport</keyword>
<keyword evidence="15" id="KW-0472">Membrane</keyword>
<feature type="domain" description="AIG1-type G" evidence="18">
    <location>
        <begin position="111"/>
        <end position="256"/>
    </location>
</feature>
<evidence type="ECO:0000256" key="7">
    <source>
        <dbReference type="ARBA" id="ARBA00022723"/>
    </source>
</evidence>
<feature type="coiled-coil region" evidence="17">
    <location>
        <begin position="597"/>
        <end position="654"/>
    </location>
</feature>
<keyword evidence="14" id="KW-0342">GTP-binding</keyword>
<comment type="cofactor">
    <cofactor evidence="1">
        <name>Mg(2+)</name>
        <dbReference type="ChEBI" id="CHEBI:18420"/>
    </cofactor>
</comment>
<evidence type="ECO:0000256" key="8">
    <source>
        <dbReference type="ARBA" id="ARBA00022741"/>
    </source>
</evidence>
<dbReference type="GO" id="GO:0046872">
    <property type="term" value="F:metal ion binding"/>
    <property type="evidence" value="ECO:0007669"/>
    <property type="project" value="UniProtKB-KW"/>
</dbReference>
<dbReference type="InterPro" id="IPR006703">
    <property type="entry name" value="G_AIG1"/>
</dbReference>
<organism evidence="19 20">
    <name type="scientific">Paraglomus occultum</name>
    <dbReference type="NCBI Taxonomy" id="144539"/>
    <lineage>
        <taxon>Eukaryota</taxon>
        <taxon>Fungi</taxon>
        <taxon>Fungi incertae sedis</taxon>
        <taxon>Mucoromycota</taxon>
        <taxon>Glomeromycotina</taxon>
        <taxon>Glomeromycetes</taxon>
        <taxon>Paraglomerales</taxon>
        <taxon>Paraglomeraceae</taxon>
        <taxon>Paraglomus</taxon>
    </lineage>
</organism>
<keyword evidence="7" id="KW-0479">Metal-binding</keyword>
<accession>A0A9N8VPK4</accession>
<evidence type="ECO:0000313" key="19">
    <source>
        <dbReference type="EMBL" id="CAG8456517.1"/>
    </source>
</evidence>
<evidence type="ECO:0000256" key="3">
    <source>
        <dbReference type="ARBA" id="ARBA00022448"/>
    </source>
</evidence>
<dbReference type="Proteomes" id="UP000789572">
    <property type="component" value="Unassembled WGS sequence"/>
</dbReference>
<dbReference type="OrthoDB" id="8954335at2759"/>
<keyword evidence="11" id="KW-0460">Magnesium</keyword>
<dbReference type="EMBL" id="CAJVPJ010000016">
    <property type="protein sequence ID" value="CAG8456517.1"/>
    <property type="molecule type" value="Genomic_DNA"/>
</dbReference>
<keyword evidence="9" id="KW-0378">Hydrolase</keyword>
<keyword evidence="10" id="KW-1002">Plastid outer membrane</keyword>
<keyword evidence="5" id="KW-0934">Plastid</keyword>
<dbReference type="GO" id="GO:0015031">
    <property type="term" value="P:protein transport"/>
    <property type="evidence" value="ECO:0007669"/>
    <property type="project" value="UniProtKB-KW"/>
</dbReference>
<evidence type="ECO:0000256" key="13">
    <source>
        <dbReference type="ARBA" id="ARBA00022989"/>
    </source>
</evidence>
<keyword evidence="4" id="KW-0150">Chloroplast</keyword>
<keyword evidence="13" id="KW-1133">Transmembrane helix</keyword>
<evidence type="ECO:0000256" key="15">
    <source>
        <dbReference type="ARBA" id="ARBA00023136"/>
    </source>
</evidence>
<proteinExistence type="predicted"/>
<evidence type="ECO:0000256" key="4">
    <source>
        <dbReference type="ARBA" id="ARBA00022528"/>
    </source>
</evidence>
<evidence type="ECO:0000256" key="16">
    <source>
        <dbReference type="ARBA" id="ARBA00024013"/>
    </source>
</evidence>
<keyword evidence="3" id="KW-0813">Transport</keyword>
<protein>
    <submittedName>
        <fullName evidence="19">1444_t:CDS:1</fullName>
    </submittedName>
</protein>
<dbReference type="GO" id="GO:0005525">
    <property type="term" value="F:GTP binding"/>
    <property type="evidence" value="ECO:0007669"/>
    <property type="project" value="UniProtKB-KW"/>
</dbReference>
<evidence type="ECO:0000256" key="10">
    <source>
        <dbReference type="ARBA" id="ARBA00022805"/>
    </source>
</evidence>
<evidence type="ECO:0000256" key="9">
    <source>
        <dbReference type="ARBA" id="ARBA00022801"/>
    </source>
</evidence>
<dbReference type="PANTHER" id="PTHR10903">
    <property type="entry name" value="GTPASE, IMAP FAMILY MEMBER-RELATED"/>
    <property type="match status" value="1"/>
</dbReference>
<dbReference type="GO" id="GO:0016020">
    <property type="term" value="C:membrane"/>
    <property type="evidence" value="ECO:0007669"/>
    <property type="project" value="UniProtKB-SubCell"/>
</dbReference>
<evidence type="ECO:0000256" key="17">
    <source>
        <dbReference type="SAM" id="Coils"/>
    </source>
</evidence>
<dbReference type="GO" id="GO:0016787">
    <property type="term" value="F:hydrolase activity"/>
    <property type="evidence" value="ECO:0007669"/>
    <property type="project" value="UniProtKB-KW"/>
</dbReference>
<gene>
    <name evidence="19" type="ORF">POCULU_LOCUS330</name>
</gene>
<comment type="caution">
    <text evidence="19">The sequence shown here is derived from an EMBL/GenBank/DDBJ whole genome shotgun (WGS) entry which is preliminary data.</text>
</comment>
<dbReference type="Gene3D" id="3.40.50.300">
    <property type="entry name" value="P-loop containing nucleotide triphosphate hydrolases"/>
    <property type="match status" value="2"/>
</dbReference>
<evidence type="ECO:0000256" key="2">
    <source>
        <dbReference type="ARBA" id="ARBA00004167"/>
    </source>
</evidence>
<evidence type="ECO:0000259" key="18">
    <source>
        <dbReference type="Pfam" id="PF04548"/>
    </source>
</evidence>
<dbReference type="InterPro" id="IPR045058">
    <property type="entry name" value="GIMA/IAN/Toc"/>
</dbReference>
<evidence type="ECO:0000256" key="14">
    <source>
        <dbReference type="ARBA" id="ARBA00023134"/>
    </source>
</evidence>
<evidence type="ECO:0000256" key="1">
    <source>
        <dbReference type="ARBA" id="ARBA00001946"/>
    </source>
</evidence>
<keyword evidence="8" id="KW-0547">Nucleotide-binding</keyword>
<evidence type="ECO:0000313" key="20">
    <source>
        <dbReference type="Proteomes" id="UP000789572"/>
    </source>
</evidence>
<keyword evidence="17" id="KW-0175">Coiled coil</keyword>
<dbReference type="PANTHER" id="PTHR10903:SF135">
    <property type="entry name" value="TRANSLOCASE OF CHLOROPLAST 120, CHLOROPLASTIC-RELATED"/>
    <property type="match status" value="1"/>
</dbReference>